<dbReference type="PANTHER" id="PTHR42988">
    <property type="entry name" value="PHOSPHOHYDROLASE"/>
    <property type="match status" value="1"/>
</dbReference>
<keyword evidence="1" id="KW-0479">Metal-binding</keyword>
<evidence type="ECO:0000256" key="1">
    <source>
        <dbReference type="ARBA" id="ARBA00022723"/>
    </source>
</evidence>
<evidence type="ECO:0000256" key="3">
    <source>
        <dbReference type="ARBA" id="ARBA00023004"/>
    </source>
</evidence>
<dbReference type="CDD" id="cd07402">
    <property type="entry name" value="MPP_GpdQ"/>
    <property type="match status" value="1"/>
</dbReference>
<dbReference type="InterPro" id="IPR004843">
    <property type="entry name" value="Calcineurin-like_PHP"/>
</dbReference>
<dbReference type="Gene3D" id="3.60.21.40">
    <property type="entry name" value="GpdQ, catalytic alpha/beta sandwich domain"/>
    <property type="match status" value="1"/>
</dbReference>
<feature type="domain" description="Calcineurin-like phosphoesterase" evidence="5">
    <location>
        <begin position="2"/>
        <end position="194"/>
    </location>
</feature>
<evidence type="ECO:0000313" key="6">
    <source>
        <dbReference type="EMBL" id="GMG83087.1"/>
    </source>
</evidence>
<dbReference type="SUPFAM" id="SSF56300">
    <property type="entry name" value="Metallo-dependent phosphatases"/>
    <property type="match status" value="1"/>
</dbReference>
<evidence type="ECO:0000256" key="4">
    <source>
        <dbReference type="ARBA" id="ARBA00025742"/>
    </source>
</evidence>
<accession>A0ABQ6LII0</accession>
<dbReference type="Pfam" id="PF00149">
    <property type="entry name" value="Metallophos"/>
    <property type="match status" value="1"/>
</dbReference>
<dbReference type="Gene3D" id="3.30.750.180">
    <property type="entry name" value="GpdQ, beta-strand dimerisation domain"/>
    <property type="match status" value="1"/>
</dbReference>
<keyword evidence="2" id="KW-0378">Hydrolase</keyword>
<dbReference type="RefSeq" id="WP_285671883.1">
    <property type="nucleotide sequence ID" value="NZ_BSYI01000016.1"/>
</dbReference>
<evidence type="ECO:0000256" key="2">
    <source>
        <dbReference type="ARBA" id="ARBA00022801"/>
    </source>
</evidence>
<dbReference type="InterPro" id="IPR042283">
    <property type="entry name" value="GpdQ_catalytic"/>
</dbReference>
<comment type="caution">
    <text evidence="6">The sequence shown here is derived from an EMBL/GenBank/DDBJ whole genome shotgun (WGS) entry which is preliminary data.</text>
</comment>
<dbReference type="InterPro" id="IPR029052">
    <property type="entry name" value="Metallo-depent_PP-like"/>
</dbReference>
<dbReference type="EMBL" id="BSYI01000016">
    <property type="protein sequence ID" value="GMG83087.1"/>
    <property type="molecule type" value="Genomic_DNA"/>
</dbReference>
<dbReference type="Proteomes" id="UP001239909">
    <property type="component" value="Unassembled WGS sequence"/>
</dbReference>
<keyword evidence="3" id="KW-0408">Iron</keyword>
<evidence type="ECO:0000313" key="7">
    <source>
        <dbReference type="Proteomes" id="UP001239909"/>
    </source>
</evidence>
<reference evidence="6 7" key="1">
    <citation type="submission" date="2023-04" db="EMBL/GenBank/DDBJ databases">
        <title>Marinoamorphus aggregata gen. nov., sp. Nov., isolate from tissue of brittle star Ophioplocus japonicus.</title>
        <authorList>
            <person name="Kawano K."/>
            <person name="Sawayama S."/>
            <person name="Nakagawa S."/>
        </authorList>
    </citation>
    <scope>NUCLEOTIDE SEQUENCE [LARGE SCALE GENOMIC DNA]</scope>
    <source>
        <strain evidence="6 7">NKW23</strain>
    </source>
</reference>
<name>A0ABQ6LII0_9RHOB</name>
<dbReference type="InterPro" id="IPR026575">
    <property type="entry name" value="GpdQ/CpdA-like"/>
</dbReference>
<sequence>MLLAQISDLHMRRDDRPLSGAVQTRPFTEAAIAAVAALAPDAVVITGDLADTGTAEEYAMLREALAPLAMPLFVIPGNHDDREGLRAAFAGRCALPPTGPLDWVADLGPLRLIGLDSLVPGMPHGEVAPESLAWLEARLAEDPRPTIVAVHHPPFAIGIPAMDRIGCRNGDALAAVIGRHAHVERVISGHAHRPIQARWAGTLGLIAPSVAHQVALGFADAALPHWILEPPALLLHRWSVNGGLVTHTVYVDDYGGPQPVVPDAAEQNS</sequence>
<organism evidence="6 7">
    <name type="scientific">Paralimibaculum aggregatum</name>
    <dbReference type="NCBI Taxonomy" id="3036245"/>
    <lineage>
        <taxon>Bacteria</taxon>
        <taxon>Pseudomonadati</taxon>
        <taxon>Pseudomonadota</taxon>
        <taxon>Alphaproteobacteria</taxon>
        <taxon>Rhodobacterales</taxon>
        <taxon>Paracoccaceae</taxon>
        <taxon>Paralimibaculum</taxon>
    </lineage>
</organism>
<dbReference type="PANTHER" id="PTHR42988:SF2">
    <property type="entry name" value="CYCLIC NUCLEOTIDE PHOSPHODIESTERASE CBUA0032-RELATED"/>
    <property type="match status" value="1"/>
</dbReference>
<dbReference type="InterPro" id="IPR042281">
    <property type="entry name" value="GpdQ_beta-strand"/>
</dbReference>
<proteinExistence type="inferred from homology"/>
<gene>
    <name evidence="6" type="ORF">LNKW23_23000</name>
</gene>
<evidence type="ECO:0000259" key="5">
    <source>
        <dbReference type="Pfam" id="PF00149"/>
    </source>
</evidence>
<protein>
    <submittedName>
        <fullName evidence="6">Phosphodiesterase</fullName>
    </submittedName>
</protein>
<comment type="similarity">
    <text evidence="4">Belongs to the cyclic nucleotide phosphodiesterase class-III family.</text>
</comment>
<dbReference type="InterPro" id="IPR050884">
    <property type="entry name" value="CNP_phosphodiesterase-III"/>
</dbReference>
<keyword evidence="7" id="KW-1185">Reference proteome</keyword>